<reference evidence="1" key="1">
    <citation type="submission" date="2022-04" db="EMBL/GenBank/DDBJ databases">
        <title>Jade perch genome.</title>
        <authorList>
            <person name="Chao B."/>
        </authorList>
    </citation>
    <scope>NUCLEOTIDE SEQUENCE</scope>
    <source>
        <strain evidence="1">CB-2022</strain>
    </source>
</reference>
<keyword evidence="2" id="KW-1185">Reference proteome</keyword>
<protein>
    <submittedName>
        <fullName evidence="1">Uncharacterized protein</fullName>
    </submittedName>
</protein>
<proteinExistence type="predicted"/>
<evidence type="ECO:0000313" key="1">
    <source>
        <dbReference type="EMBL" id="KAI3357449.1"/>
    </source>
</evidence>
<name>A0ACB8VPK5_9TELE</name>
<comment type="caution">
    <text evidence="1">The sequence shown here is derived from an EMBL/GenBank/DDBJ whole genome shotgun (WGS) entry which is preliminary data.</text>
</comment>
<evidence type="ECO:0000313" key="2">
    <source>
        <dbReference type="Proteomes" id="UP000831701"/>
    </source>
</evidence>
<gene>
    <name evidence="1" type="ORF">L3Q82_015874</name>
</gene>
<dbReference type="EMBL" id="CM041549">
    <property type="protein sequence ID" value="KAI3357449.1"/>
    <property type="molecule type" value="Genomic_DNA"/>
</dbReference>
<dbReference type="Proteomes" id="UP000831701">
    <property type="component" value="Chromosome 19"/>
</dbReference>
<accession>A0ACB8VPK5</accession>
<organism evidence="1 2">
    <name type="scientific">Scortum barcoo</name>
    <name type="common">barcoo grunter</name>
    <dbReference type="NCBI Taxonomy" id="214431"/>
    <lineage>
        <taxon>Eukaryota</taxon>
        <taxon>Metazoa</taxon>
        <taxon>Chordata</taxon>
        <taxon>Craniata</taxon>
        <taxon>Vertebrata</taxon>
        <taxon>Euteleostomi</taxon>
        <taxon>Actinopterygii</taxon>
        <taxon>Neopterygii</taxon>
        <taxon>Teleostei</taxon>
        <taxon>Neoteleostei</taxon>
        <taxon>Acanthomorphata</taxon>
        <taxon>Eupercaria</taxon>
        <taxon>Centrarchiformes</taxon>
        <taxon>Terapontoidei</taxon>
        <taxon>Terapontidae</taxon>
        <taxon>Scortum</taxon>
    </lineage>
</organism>
<sequence length="842" mass="96449">MQNQRSRHIRGCRCFLKVDYSKTDTSFPTTFYTKRMRTRAPSCVHFIKNLARTIALLSQGNYNYEGLIQTAAARKSKVKFTSHQHSQIPLCYISHRILLQECVQQDFQCSNAGLCTGDLRMMIVTKAITTLLSTWEVLRDCTALRFIITLFHVYDVGLLTSYCEILDICEVLKQIQNDQVQNSLPLFHVAMEKVWRVEFRNVGCSYFPQSRVDCHYTLSSQHNWASNDWIGLFKVGWSSVKDYHTFVWALAPADYQEGTDVNCCVHFQASYLPKPSSQEYEFVYVNAKGEVCSCSSKFTFCAPKPLEDLVTLEEEPHGEEEATDMLLVVPRAELLQGRLQECLRERAELLQVQEAENRQREKEKEGYKRAREAWDRRGKELESDIARLQEELRQSEEKIEEMERKQKEEQAVGESLAQEKNTLLDAREASRVRIKELEEDIKTLTQRTVERETELERMKERAKRAGAQRKEEESERRSLQTKLEQTEGELRSLSKEFQGLRNSLAQRDTSVLQLQSTITTLTQKLTTAHRKEAESEATLKEMRSLRERLNISERTAEGLKSDLSAMVAQRDHGQAELHQARLQAAQLTLQLADSSLALREGRARWSQERQNLQRAAEKDHERLETLNAAMQKMEERLQEEKMERVKLEVELGREKDCNRVQLSETRRELQELKASLRVTQKEKEQFLAEKQELMEYICQLEQKMGTVASAKWSAALTASTGRPGSVLSDSEDENPEALQPLRPPRPLGHYSLCEQGEPDSLLLATPPPSPREAERSAVVINQPAPLSSPHQASSDTLAHSSDSEEESDPLQCGRHSSGEETALLLPEHMDTVLSSLVMDHSA</sequence>